<evidence type="ECO:0000313" key="2">
    <source>
        <dbReference type="Proteomes" id="UP000231658"/>
    </source>
</evidence>
<organism evidence="1 2">
    <name type="scientific">Candidatus Terasakiella magnetica</name>
    <dbReference type="NCBI Taxonomy" id="1867952"/>
    <lineage>
        <taxon>Bacteria</taxon>
        <taxon>Pseudomonadati</taxon>
        <taxon>Pseudomonadota</taxon>
        <taxon>Alphaproteobacteria</taxon>
        <taxon>Rhodospirillales</taxon>
        <taxon>Terasakiellaceae</taxon>
        <taxon>Terasakiella</taxon>
    </lineage>
</organism>
<name>A0A1C3RCA6_9PROT</name>
<dbReference type="STRING" id="1867952.MTBPR1_10125"/>
<dbReference type="InterPro" id="IPR014955">
    <property type="entry name" value="DUF1826"/>
</dbReference>
<dbReference type="Pfam" id="PF08856">
    <property type="entry name" value="DUF1826"/>
    <property type="match status" value="1"/>
</dbReference>
<keyword evidence="2" id="KW-1185">Reference proteome</keyword>
<dbReference type="EMBL" id="FLYE01000001">
    <property type="protein sequence ID" value="SCA54878.1"/>
    <property type="molecule type" value="Genomic_DNA"/>
</dbReference>
<dbReference type="RefSeq" id="WP_069185614.1">
    <property type="nucleotide sequence ID" value="NZ_FLYE01000001.1"/>
</dbReference>
<gene>
    <name evidence="1" type="ORF">MTBPR1_10125</name>
</gene>
<sequence>MTLRPTVVSPASMKNLRPRKDGQIQKRMVIDCKNDMQWRAIHEPAVNGVVMRRRPIRAIETFLSETQDENFAPCEFTCAQSRLRSELNKHLVLNSDEEELRRKFLVNDITNWVRVLIAQSRSRDYLFRLCTELPTDFSADSGALKMIITYSGLDVTFRQPKDKDERSFSPYGVALFRGQGYEAPVEWLARKTQERAFYLTIEPAVKRLRRL</sequence>
<proteinExistence type="predicted"/>
<protein>
    <submittedName>
        <fullName evidence="1">Uncharacterized protein</fullName>
    </submittedName>
</protein>
<reference evidence="1 2" key="1">
    <citation type="submission" date="2016-07" db="EMBL/GenBank/DDBJ databases">
        <authorList>
            <person name="Lefevre C.T."/>
        </authorList>
    </citation>
    <scope>NUCLEOTIDE SEQUENCE [LARGE SCALE GENOMIC DNA]</scope>
    <source>
        <strain evidence="1">PR1</strain>
    </source>
</reference>
<accession>A0A1C3RCA6</accession>
<dbReference type="Proteomes" id="UP000231658">
    <property type="component" value="Unassembled WGS sequence"/>
</dbReference>
<dbReference type="OrthoDB" id="8443872at2"/>
<evidence type="ECO:0000313" key="1">
    <source>
        <dbReference type="EMBL" id="SCA54878.1"/>
    </source>
</evidence>
<dbReference type="AlphaFoldDB" id="A0A1C3RCA6"/>